<name>A0A1K1SYB1_9BACT</name>
<dbReference type="RefSeq" id="WP_245801887.1">
    <property type="nucleotide sequence ID" value="NZ_CP139972.1"/>
</dbReference>
<dbReference type="Proteomes" id="UP001326715">
    <property type="component" value="Chromosome"/>
</dbReference>
<gene>
    <name evidence="1" type="ORF">SAMN05661012_06417</name>
    <name evidence="2" type="ORF">SR876_02920</name>
</gene>
<dbReference type="InterPro" id="IPR038109">
    <property type="entry name" value="DNA_bind_recomb_sf"/>
</dbReference>
<evidence type="ECO:0000313" key="1">
    <source>
        <dbReference type="EMBL" id="SFW89368.1"/>
    </source>
</evidence>
<protein>
    <recommendedName>
        <fullName evidence="5">Recombinase zinc beta ribbon domain-containing protein</fullName>
    </recommendedName>
</protein>
<dbReference type="AlphaFoldDB" id="A0A1K1SYB1"/>
<dbReference type="Gene3D" id="3.90.1750.20">
    <property type="entry name" value="Putative Large Serine Recombinase, Chain B, Domain 2"/>
    <property type="match status" value="1"/>
</dbReference>
<sequence length="189" mass="21691">MFTNTKKEAQRKKLQVNLLSIFLLRFHPVYCGKVFLAAYKNEAAHCVKGIHQPIVSEQLFDDVQDVLKGKKRKVRVNAFTEIDIHLPLRGFLICQRYGKPLRGSGSRGNGGIYYYYHCQSVKLCKERFRAETANEIFVKQLSKIAVNVDLDPLKQEKAGDISDLSAIVPRTREETNLIFKDLIMLCQFP</sequence>
<dbReference type="EMBL" id="CP140154">
    <property type="protein sequence ID" value="WQG90433.1"/>
    <property type="molecule type" value="Genomic_DNA"/>
</dbReference>
<dbReference type="STRING" id="1004.SAMN05661012_06417"/>
<dbReference type="EMBL" id="FPIZ01000040">
    <property type="protein sequence ID" value="SFW89368.1"/>
    <property type="molecule type" value="Genomic_DNA"/>
</dbReference>
<organism evidence="1 3">
    <name type="scientific">Chitinophaga sancti</name>
    <dbReference type="NCBI Taxonomy" id="1004"/>
    <lineage>
        <taxon>Bacteria</taxon>
        <taxon>Pseudomonadati</taxon>
        <taxon>Bacteroidota</taxon>
        <taxon>Chitinophagia</taxon>
        <taxon>Chitinophagales</taxon>
        <taxon>Chitinophagaceae</taxon>
        <taxon>Chitinophaga</taxon>
    </lineage>
</organism>
<evidence type="ECO:0008006" key="5">
    <source>
        <dbReference type="Google" id="ProtNLM"/>
    </source>
</evidence>
<reference evidence="2 4" key="2">
    <citation type="submission" date="2023-11" db="EMBL/GenBank/DDBJ databases">
        <title>MicrobeMod: A computational toolkit for identifying prokaryotic methylation and restriction-modification with nanopore sequencing.</title>
        <authorList>
            <person name="Crits-Christoph A."/>
            <person name="Kang S.C."/>
            <person name="Lee H."/>
            <person name="Ostrov N."/>
        </authorList>
    </citation>
    <scope>NUCLEOTIDE SEQUENCE [LARGE SCALE GENOMIC DNA]</scope>
    <source>
        <strain evidence="2 4">ATCC 23090</strain>
    </source>
</reference>
<evidence type="ECO:0000313" key="4">
    <source>
        <dbReference type="Proteomes" id="UP001326715"/>
    </source>
</evidence>
<evidence type="ECO:0000313" key="2">
    <source>
        <dbReference type="EMBL" id="WQG90433.1"/>
    </source>
</evidence>
<proteinExistence type="predicted"/>
<evidence type="ECO:0000313" key="3">
    <source>
        <dbReference type="Proteomes" id="UP000183788"/>
    </source>
</evidence>
<dbReference type="Proteomes" id="UP000183788">
    <property type="component" value="Unassembled WGS sequence"/>
</dbReference>
<keyword evidence="4" id="KW-1185">Reference proteome</keyword>
<accession>A0A1K1SYB1</accession>
<reference evidence="1 3" key="1">
    <citation type="submission" date="2016-11" db="EMBL/GenBank/DDBJ databases">
        <authorList>
            <person name="Jaros S."/>
            <person name="Januszkiewicz K."/>
            <person name="Wedrychowicz H."/>
        </authorList>
    </citation>
    <scope>NUCLEOTIDE SEQUENCE [LARGE SCALE GENOMIC DNA]</scope>
    <source>
        <strain evidence="1 3">DSM 784</strain>
    </source>
</reference>